<keyword evidence="4" id="KW-1185">Reference proteome</keyword>
<name>A0A078A7Q2_STYLE</name>
<dbReference type="OrthoDB" id="10264306at2759"/>
<feature type="signal peptide" evidence="1">
    <location>
        <begin position="1"/>
        <end position="18"/>
    </location>
</feature>
<dbReference type="AlphaFoldDB" id="A0A078A7Q2"/>
<dbReference type="GO" id="GO:0003824">
    <property type="term" value="F:catalytic activity"/>
    <property type="evidence" value="ECO:0007669"/>
    <property type="project" value="InterPro"/>
</dbReference>
<proteinExistence type="predicted"/>
<dbReference type="SUPFAM" id="SSF50800">
    <property type="entry name" value="PK beta-barrel domain-like"/>
    <property type="match status" value="1"/>
</dbReference>
<evidence type="ECO:0000256" key="1">
    <source>
        <dbReference type="SAM" id="SignalP"/>
    </source>
</evidence>
<dbReference type="EMBL" id="CCKQ01006941">
    <property type="protein sequence ID" value="CDW78274.1"/>
    <property type="molecule type" value="Genomic_DNA"/>
</dbReference>
<gene>
    <name evidence="3" type="primary">Contig12631.g633</name>
    <name evidence="3" type="ORF">STYLEM_7250</name>
</gene>
<evidence type="ECO:0000259" key="2">
    <source>
        <dbReference type="PROSITE" id="PS51340"/>
    </source>
</evidence>
<reference evidence="3 4" key="1">
    <citation type="submission" date="2014-06" db="EMBL/GenBank/DDBJ databases">
        <authorList>
            <person name="Swart Estienne"/>
        </authorList>
    </citation>
    <scope>NUCLEOTIDE SEQUENCE [LARGE SCALE GENOMIC DNA]</scope>
    <source>
        <strain evidence="3 4">130c</strain>
    </source>
</reference>
<dbReference type="GO" id="GO:0030151">
    <property type="term" value="F:molybdenum ion binding"/>
    <property type="evidence" value="ECO:0007669"/>
    <property type="project" value="InterPro"/>
</dbReference>
<evidence type="ECO:0000313" key="3">
    <source>
        <dbReference type="EMBL" id="CDW78274.1"/>
    </source>
</evidence>
<dbReference type="GO" id="GO:0030170">
    <property type="term" value="F:pyridoxal phosphate binding"/>
    <property type="evidence" value="ECO:0007669"/>
    <property type="project" value="InterPro"/>
</dbReference>
<dbReference type="Pfam" id="PF03476">
    <property type="entry name" value="MOSC_N"/>
    <property type="match status" value="1"/>
</dbReference>
<dbReference type="OMA" id="FEITEAQ"/>
<dbReference type="InterPro" id="IPR005303">
    <property type="entry name" value="MOCOS_middle"/>
</dbReference>
<dbReference type="Proteomes" id="UP000039865">
    <property type="component" value="Unassembled WGS sequence"/>
</dbReference>
<accession>A0A078A7Q2</accession>
<dbReference type="Pfam" id="PF03473">
    <property type="entry name" value="MOSC"/>
    <property type="match status" value="1"/>
</dbReference>
<dbReference type="SUPFAM" id="SSF141673">
    <property type="entry name" value="MOSC N-terminal domain-like"/>
    <property type="match status" value="1"/>
</dbReference>
<dbReference type="InterPro" id="IPR005302">
    <property type="entry name" value="MoCF_Sase_C"/>
</dbReference>
<protein>
    <recommendedName>
        <fullName evidence="2">MOSC domain-containing protein</fullName>
    </recommendedName>
</protein>
<evidence type="ECO:0000313" key="4">
    <source>
        <dbReference type="Proteomes" id="UP000039865"/>
    </source>
</evidence>
<dbReference type="PANTHER" id="PTHR14237:SF19">
    <property type="entry name" value="MITOCHONDRIAL AMIDOXIME REDUCING COMPONENT 1"/>
    <property type="match status" value="1"/>
</dbReference>
<dbReference type="InterPro" id="IPR011037">
    <property type="entry name" value="Pyrv_Knase-like_insert_dom_sf"/>
</dbReference>
<keyword evidence="1" id="KW-0732">Signal</keyword>
<dbReference type="InParanoid" id="A0A078A7Q2"/>
<feature type="domain" description="MOSC" evidence="2">
    <location>
        <begin position="184"/>
        <end position="367"/>
    </location>
</feature>
<dbReference type="PROSITE" id="PS51340">
    <property type="entry name" value="MOSC"/>
    <property type="match status" value="1"/>
</dbReference>
<organism evidence="3 4">
    <name type="scientific">Stylonychia lemnae</name>
    <name type="common">Ciliate</name>
    <dbReference type="NCBI Taxonomy" id="5949"/>
    <lineage>
        <taxon>Eukaryota</taxon>
        <taxon>Sar</taxon>
        <taxon>Alveolata</taxon>
        <taxon>Ciliophora</taxon>
        <taxon>Intramacronucleata</taxon>
        <taxon>Spirotrichea</taxon>
        <taxon>Stichotrichia</taxon>
        <taxon>Sporadotrichida</taxon>
        <taxon>Oxytrichidae</taxon>
        <taxon>Stylonychinae</taxon>
        <taxon>Stylonychia</taxon>
    </lineage>
</organism>
<dbReference type="PANTHER" id="PTHR14237">
    <property type="entry name" value="MOLYBDOPTERIN COFACTOR SULFURASE MOSC"/>
    <property type="match status" value="1"/>
</dbReference>
<sequence>MQVIFLFLFFLIIGYYLAFMHNKPNTNHPDDQDIRKKYKFDVKPNQEKPVKIQKLVIYPCRGLQPVEVDHIKVSKLGIKYDREWSVYYRNEKQSAITLGPEIKFSLLKQSIEKDLKTKQKYLVITCVDAQEAAKLPTKELRIPIRKRLEGEVITTAKGQQGMSEGVEADAWFSKFLEKEVFLLRSAPNYVKNVPGGKVLPQTLEGDQTRGFVSKAAIHIVNEASVRDLRQKVLKKMTLEDQAKTKIEAIPFRPNVIIDSGVAFSEDAMQEARIGNVLMRLVGYCSRCKVVSCNYDTYDRNPNLEPTETLAEYRKNEYGTLFGTYHQVEIIGSYQQFRRLLPEFAVPKNRKLDSDYGVICVGDEIRVRVAEQRINFDKK</sequence>
<feature type="chain" id="PRO_5001729217" description="MOSC domain-containing protein" evidence="1">
    <location>
        <begin position="19"/>
        <end position="378"/>
    </location>
</feature>